<comment type="caution">
    <text evidence="1">The sequence shown here is derived from an EMBL/GenBank/DDBJ whole genome shotgun (WGS) entry which is preliminary data.</text>
</comment>
<dbReference type="EMBL" id="JARAKH010000029">
    <property type="protein sequence ID" value="KAK8388220.1"/>
    <property type="molecule type" value="Genomic_DNA"/>
</dbReference>
<evidence type="ECO:0000313" key="1">
    <source>
        <dbReference type="EMBL" id="KAK8388220.1"/>
    </source>
</evidence>
<accession>A0AAW0TL63</accession>
<protein>
    <submittedName>
        <fullName evidence="1">Uncharacterized protein</fullName>
    </submittedName>
</protein>
<dbReference type="AlphaFoldDB" id="A0AAW0TL63"/>
<sequence>MELTRRDVSDSSLAGILCVIRDTRLKCGSERSEEYTAYVMKCEVVDVRIREQGYQHSFPAQR</sequence>
<organism evidence="1 2">
    <name type="scientific">Scylla paramamosain</name>
    <name type="common">Mud crab</name>
    <dbReference type="NCBI Taxonomy" id="85552"/>
    <lineage>
        <taxon>Eukaryota</taxon>
        <taxon>Metazoa</taxon>
        <taxon>Ecdysozoa</taxon>
        <taxon>Arthropoda</taxon>
        <taxon>Crustacea</taxon>
        <taxon>Multicrustacea</taxon>
        <taxon>Malacostraca</taxon>
        <taxon>Eumalacostraca</taxon>
        <taxon>Eucarida</taxon>
        <taxon>Decapoda</taxon>
        <taxon>Pleocyemata</taxon>
        <taxon>Brachyura</taxon>
        <taxon>Eubrachyura</taxon>
        <taxon>Portunoidea</taxon>
        <taxon>Portunidae</taxon>
        <taxon>Portuninae</taxon>
        <taxon>Scylla</taxon>
    </lineage>
</organism>
<keyword evidence="2" id="KW-1185">Reference proteome</keyword>
<evidence type="ECO:0000313" key="2">
    <source>
        <dbReference type="Proteomes" id="UP001487740"/>
    </source>
</evidence>
<dbReference type="Proteomes" id="UP001487740">
    <property type="component" value="Unassembled WGS sequence"/>
</dbReference>
<reference evidence="1 2" key="1">
    <citation type="submission" date="2023-03" db="EMBL/GenBank/DDBJ databases">
        <title>High-quality genome of Scylla paramamosain provides insights in environmental adaptation.</title>
        <authorList>
            <person name="Zhang L."/>
        </authorList>
    </citation>
    <scope>NUCLEOTIDE SEQUENCE [LARGE SCALE GENOMIC DNA]</scope>
    <source>
        <strain evidence="1">LZ_2023a</strain>
        <tissue evidence="1">Muscle</tissue>
    </source>
</reference>
<gene>
    <name evidence="1" type="ORF">O3P69_020246</name>
</gene>
<name>A0AAW0TL63_SCYPA</name>
<proteinExistence type="predicted"/>